<evidence type="ECO:0000256" key="3">
    <source>
        <dbReference type="ARBA" id="ARBA00022692"/>
    </source>
</evidence>
<feature type="transmembrane region" description="Helical" evidence="6">
    <location>
        <begin position="124"/>
        <end position="146"/>
    </location>
</feature>
<name>A0A7R9BNA3_9CRUS</name>
<comment type="similarity">
    <text evidence="2 6">Belongs to the peroxisomal membrane protein PXMP2/4 family.</text>
</comment>
<dbReference type="GO" id="GO:0005739">
    <property type="term" value="C:mitochondrion"/>
    <property type="evidence" value="ECO:0007669"/>
    <property type="project" value="TreeGrafter"/>
</dbReference>
<keyword evidence="3 6" id="KW-0812">Transmembrane</keyword>
<dbReference type="EMBL" id="OA883178">
    <property type="protein sequence ID" value="CAD7278181.1"/>
    <property type="molecule type" value="Genomic_DNA"/>
</dbReference>
<dbReference type="Pfam" id="PF04117">
    <property type="entry name" value="Mpv17_PMP22"/>
    <property type="match status" value="2"/>
</dbReference>
<dbReference type="GO" id="GO:0061668">
    <property type="term" value="P:mitochondrial ribosome assembly"/>
    <property type="evidence" value="ECO:0007669"/>
    <property type="project" value="TreeGrafter"/>
</dbReference>
<dbReference type="AlphaFoldDB" id="A0A7R9BNA3"/>
<evidence type="ECO:0000313" key="8">
    <source>
        <dbReference type="Proteomes" id="UP000678499"/>
    </source>
</evidence>
<accession>A0A7R9BNA3</accession>
<evidence type="ECO:0000256" key="5">
    <source>
        <dbReference type="ARBA" id="ARBA00023136"/>
    </source>
</evidence>
<dbReference type="GO" id="GO:0016020">
    <property type="term" value="C:membrane"/>
    <property type="evidence" value="ECO:0007669"/>
    <property type="project" value="UniProtKB-SubCell"/>
</dbReference>
<dbReference type="PANTHER" id="PTHR11266">
    <property type="entry name" value="PEROXISOMAL MEMBRANE PROTEIN 2, PXMP2 MPV17"/>
    <property type="match status" value="1"/>
</dbReference>
<evidence type="ECO:0008006" key="9">
    <source>
        <dbReference type="Google" id="ProtNLM"/>
    </source>
</evidence>
<feature type="transmembrane region" description="Helical" evidence="6">
    <location>
        <begin position="218"/>
        <end position="234"/>
    </location>
</feature>
<gene>
    <name evidence="7" type="ORF">NMOB1V02_LOCUS5892</name>
</gene>
<evidence type="ECO:0000256" key="4">
    <source>
        <dbReference type="ARBA" id="ARBA00022989"/>
    </source>
</evidence>
<dbReference type="EMBL" id="CAJPEX010001141">
    <property type="protein sequence ID" value="CAG0918333.1"/>
    <property type="molecule type" value="Genomic_DNA"/>
</dbReference>
<dbReference type="Proteomes" id="UP000678499">
    <property type="component" value="Unassembled WGS sequence"/>
</dbReference>
<evidence type="ECO:0000313" key="7">
    <source>
        <dbReference type="EMBL" id="CAD7278181.1"/>
    </source>
</evidence>
<dbReference type="PANTHER" id="PTHR11266:SF81">
    <property type="entry name" value="GH12661P-RELATED"/>
    <property type="match status" value="1"/>
</dbReference>
<evidence type="ECO:0000256" key="1">
    <source>
        <dbReference type="ARBA" id="ARBA00004141"/>
    </source>
</evidence>
<feature type="transmembrane region" description="Helical" evidence="6">
    <location>
        <begin position="266"/>
        <end position="288"/>
    </location>
</feature>
<reference evidence="7" key="1">
    <citation type="submission" date="2020-11" db="EMBL/GenBank/DDBJ databases">
        <authorList>
            <person name="Tran Van P."/>
        </authorList>
    </citation>
    <scope>NUCLEOTIDE SEQUENCE</scope>
</reference>
<protein>
    <recommendedName>
        <fullName evidence="9">Mpv17-like protein 2</fullName>
    </recommendedName>
</protein>
<proteinExistence type="inferred from homology"/>
<evidence type="ECO:0000256" key="6">
    <source>
        <dbReference type="RuleBase" id="RU363053"/>
    </source>
</evidence>
<organism evidence="7">
    <name type="scientific">Notodromas monacha</name>
    <dbReference type="NCBI Taxonomy" id="399045"/>
    <lineage>
        <taxon>Eukaryota</taxon>
        <taxon>Metazoa</taxon>
        <taxon>Ecdysozoa</taxon>
        <taxon>Arthropoda</taxon>
        <taxon>Crustacea</taxon>
        <taxon>Oligostraca</taxon>
        <taxon>Ostracoda</taxon>
        <taxon>Podocopa</taxon>
        <taxon>Podocopida</taxon>
        <taxon>Cypridocopina</taxon>
        <taxon>Cypridoidea</taxon>
        <taxon>Cyprididae</taxon>
        <taxon>Notodromas</taxon>
    </lineage>
</organism>
<dbReference type="OrthoDB" id="10267969at2759"/>
<keyword evidence="5 6" id="KW-0472">Membrane</keyword>
<sequence length="311" mass="36869">MNIWRVLFSQRYLWATNTVSSGVLLGFGDVIQQHLKFFTAVKEKKTFEKVGTGSLRHLGVEWSQWRYDFRRTWRMFLVGLSQGPPHHWWYTFLDKSSSIFRFEKKKIFEQVYPSKSLRTVGKKILADQLVAAPFFAVTFFLGMGYLEKKSFDEIMTEFVKKFPSVYAFDWAIWPPTQFINFVYVSAAYRVLYVNLVTVLWDVFLSYIKHYDQCAHSKMAAPFFAVTFFLGMGYLEKKSFDEIMTEFVKKFPSVYAFDWAIWPPTQFINFVYVSAAYRVLYVNLVTVLWDVFLSYIKHYDQCAHSVDFDHCR</sequence>
<dbReference type="InterPro" id="IPR007248">
    <property type="entry name" value="Mpv17_PMP22"/>
</dbReference>
<evidence type="ECO:0000256" key="2">
    <source>
        <dbReference type="ARBA" id="ARBA00006824"/>
    </source>
</evidence>
<comment type="subcellular location">
    <subcellularLocation>
        <location evidence="1">Membrane</location>
        <topology evidence="1">Multi-pass membrane protein</topology>
    </subcellularLocation>
</comment>
<feature type="transmembrane region" description="Helical" evidence="6">
    <location>
        <begin position="186"/>
        <end position="206"/>
    </location>
</feature>
<keyword evidence="8" id="KW-1185">Reference proteome</keyword>
<keyword evidence="4 6" id="KW-1133">Transmembrane helix</keyword>
<feature type="non-terminal residue" evidence="7">
    <location>
        <position position="311"/>
    </location>
</feature>